<dbReference type="Proteomes" id="UP000093985">
    <property type="component" value="Unassembled WGS sequence"/>
</dbReference>
<dbReference type="OrthoDB" id="5178774at2"/>
<evidence type="ECO:0008006" key="3">
    <source>
        <dbReference type="Google" id="ProtNLM"/>
    </source>
</evidence>
<protein>
    <recommendedName>
        <fullName evidence="3">DUF2505 domain-containing protein</fullName>
    </recommendedName>
</protein>
<dbReference type="Pfam" id="PF10698">
    <property type="entry name" value="DUF2505"/>
    <property type="match status" value="1"/>
</dbReference>
<dbReference type="RefSeq" id="WP_064853843.1">
    <property type="nucleotide sequence ID" value="NZ_LZIM01000083.1"/>
</dbReference>
<evidence type="ECO:0000313" key="1">
    <source>
        <dbReference type="EMBL" id="OBG09029.1"/>
    </source>
</evidence>
<organism evidence="1 2">
    <name type="scientific">Mycolicibacter sinensis (strain JDM601)</name>
    <name type="common">Mycobacterium sinense</name>
    <dbReference type="NCBI Taxonomy" id="875328"/>
    <lineage>
        <taxon>Bacteria</taxon>
        <taxon>Bacillati</taxon>
        <taxon>Actinomycetota</taxon>
        <taxon>Actinomycetes</taxon>
        <taxon>Mycobacteriales</taxon>
        <taxon>Mycobacteriaceae</taxon>
        <taxon>Mycolicibacter</taxon>
    </lineage>
</organism>
<reference evidence="2" key="1">
    <citation type="submission" date="2016-06" db="EMBL/GenBank/DDBJ databases">
        <authorList>
            <person name="Sutton G."/>
            <person name="Brinkac L."/>
            <person name="Sanka R."/>
            <person name="Adams M."/>
            <person name="Lau E."/>
            <person name="Mehaffy C."/>
            <person name="Tameris M."/>
            <person name="Hatherill M."/>
            <person name="Hanekom W."/>
            <person name="Mahomed H."/>
            <person name="Mcshane H."/>
        </authorList>
    </citation>
    <scope>NUCLEOTIDE SEQUENCE [LARGE SCALE GENOMIC DNA]</scope>
    <source>
        <strain evidence="2">852014-51077_SCH5608930-a</strain>
    </source>
</reference>
<proteinExistence type="predicted"/>
<comment type="caution">
    <text evidence="1">The sequence shown here is derived from an EMBL/GenBank/DDBJ whole genome shotgun (WGS) entry which is preliminary data.</text>
</comment>
<dbReference type="InterPro" id="IPR019639">
    <property type="entry name" value="DUF2505"/>
</dbReference>
<accession>A0A1A2E494</accession>
<dbReference type="EMBL" id="LZIN01000019">
    <property type="protein sequence ID" value="OBG09029.1"/>
    <property type="molecule type" value="Genomic_DNA"/>
</dbReference>
<dbReference type="AlphaFoldDB" id="A0A1A2E494"/>
<name>A0A1A2E494_MYCSD</name>
<dbReference type="SUPFAM" id="SSF55961">
    <property type="entry name" value="Bet v1-like"/>
    <property type="match status" value="1"/>
</dbReference>
<sequence length="170" mass="18003">MPRSFEIVFESPASVEQVHSAFGSRDYWLARNAEFDGGAKTLDSLTVDADGAVRVVVTEDLRHGALPGILTKVYRGDLNIVTTEVWTPTSDGRVTGDIDVAVVGAPGRGGGTAVLQPTGSGSRMDLTGTIEFKIPLVGGPIESFLAKEFAQGIPAIQRFTAEWLGDRAGK</sequence>
<evidence type="ECO:0000313" key="2">
    <source>
        <dbReference type="Proteomes" id="UP000093985"/>
    </source>
</evidence>
<gene>
    <name evidence="1" type="ORF">A5771_02130</name>
</gene>